<sequence>MHNTKLHLRVWAALVAHKLYLEQQVQVIKSIEESELMISLISDVWTTNGSHKAFVGISCFYITKDWKYVSQHLAIKYILWHHNGKYLAAPFANSLIKHKLHNKISQTTDSGRNNFTMASGVASIFQSHDLTHWNVKKNHHQCICHVIALILGAGLKALQLLKVMVRPEKSDQYFPLLDSIPEEDDPTGEDIIVVENPVSDGEEDIDPDDAEAATHVDELGWEENGHDENDTEDDKDGIGIASSPQKQAEFKLWAAARNYTGRGVIGGYGIRWNIAYDSRQQAYKARRVINQLLENEIDKYSGKTAAKKGFFKGYELASAEWEDIASLNSVLKDFLEMMKRMEGDGPKLSLTMYEYLRLRDSLKKKQAAATLTPLEPMFEPVLKITNKYINLAINCDTVVMATFLHPAWRMMIFAKRFEHQVSRIETVISQIFEDWEALIKSAEPKTPVHKEDQLDPDHTKSDSEPDSDNDDFNFYPQHCQHISLGCVHPLTQGFCHPIQTRLLRGRAKIGRLSGRGIEFLNQWPAELTSAATNRAMEAWLTVQPSFHMIGHS</sequence>
<keyword evidence="4" id="KW-1185">Reference proteome</keyword>
<feature type="compositionally biased region" description="Basic and acidic residues" evidence="1">
    <location>
        <begin position="445"/>
        <end position="463"/>
    </location>
</feature>
<feature type="region of interest" description="Disordered" evidence="1">
    <location>
        <begin position="445"/>
        <end position="470"/>
    </location>
</feature>
<reference evidence="3 4" key="3">
    <citation type="journal article" date="2017" name="G3 (Bethesda)">
        <title>Comparative analysis highlights variable genome content of wheat rusts and divergence of the mating loci.</title>
        <authorList>
            <person name="Cuomo C.A."/>
            <person name="Bakkeren G."/>
            <person name="Khalil H.B."/>
            <person name="Panwar V."/>
            <person name="Joly D."/>
            <person name="Linning R."/>
            <person name="Sakthikumar S."/>
            <person name="Song X."/>
            <person name="Adiconis X."/>
            <person name="Fan L."/>
            <person name="Goldberg J.M."/>
            <person name="Levin J.Z."/>
            <person name="Young S."/>
            <person name="Zeng Q."/>
            <person name="Anikster Y."/>
            <person name="Bruce M."/>
            <person name="Wang M."/>
            <person name="Yin C."/>
            <person name="McCallum B."/>
            <person name="Szabo L.J."/>
            <person name="Hulbert S."/>
            <person name="Chen X."/>
            <person name="Fellers J.P."/>
        </authorList>
    </citation>
    <scope>NUCLEOTIDE SEQUENCE</scope>
    <source>
        <strain evidence="3">isolate 1-1 / race 1 (BBBD)</strain>
        <strain evidence="4">Isolate 1-1 / race 1 (BBBD)</strain>
    </source>
</reference>
<dbReference type="PANTHER" id="PTHR47501">
    <property type="entry name" value="TRANSPOSASE-RELATED"/>
    <property type="match status" value="1"/>
</dbReference>
<dbReference type="PANTHER" id="PTHR47501:SF5">
    <property type="entry name" value="HAT C-TERMINAL DIMERISATION DOMAIN-CONTAINING PROTEIN"/>
    <property type="match status" value="1"/>
</dbReference>
<dbReference type="AlphaFoldDB" id="A0A180GQ66"/>
<reference evidence="2" key="1">
    <citation type="submission" date="2009-11" db="EMBL/GenBank/DDBJ databases">
        <authorList>
            <consortium name="The Broad Institute Genome Sequencing Platform"/>
            <person name="Ward D."/>
            <person name="Feldgarden M."/>
            <person name="Earl A."/>
            <person name="Young S.K."/>
            <person name="Zeng Q."/>
            <person name="Koehrsen M."/>
            <person name="Alvarado L."/>
            <person name="Berlin A."/>
            <person name="Bochicchio J."/>
            <person name="Borenstein D."/>
            <person name="Chapman S.B."/>
            <person name="Chen Z."/>
            <person name="Engels R."/>
            <person name="Freedman E."/>
            <person name="Gellesch M."/>
            <person name="Goldberg J."/>
            <person name="Griggs A."/>
            <person name="Gujja S."/>
            <person name="Heilman E."/>
            <person name="Heiman D."/>
            <person name="Hepburn T."/>
            <person name="Howarth C."/>
            <person name="Jen D."/>
            <person name="Larson L."/>
            <person name="Lewis B."/>
            <person name="Mehta T."/>
            <person name="Park D."/>
            <person name="Pearson M."/>
            <person name="Roberts A."/>
            <person name="Saif S."/>
            <person name="Shea T."/>
            <person name="Shenoy N."/>
            <person name="Sisk P."/>
            <person name="Stolte C."/>
            <person name="Sykes S."/>
            <person name="Thomson T."/>
            <person name="Walk T."/>
            <person name="White J."/>
            <person name="Yandava C."/>
            <person name="Izard J."/>
            <person name="Baranova O.V."/>
            <person name="Blanton J.M."/>
            <person name="Tanner A.C."/>
            <person name="Dewhirst F.E."/>
            <person name="Haas B."/>
            <person name="Nusbaum C."/>
            <person name="Birren B."/>
        </authorList>
    </citation>
    <scope>NUCLEOTIDE SEQUENCE [LARGE SCALE GENOMIC DNA]</scope>
    <source>
        <strain evidence="2">1-1 BBBD Race 1</strain>
    </source>
</reference>
<accession>A0A180GQ66</accession>
<dbReference type="Proteomes" id="UP000005240">
    <property type="component" value="Unassembled WGS sequence"/>
</dbReference>
<evidence type="ECO:0000313" key="2">
    <source>
        <dbReference type="EMBL" id="OAV94529.1"/>
    </source>
</evidence>
<name>A0A180GQ66_PUCT1</name>
<evidence type="ECO:0000256" key="1">
    <source>
        <dbReference type="SAM" id="MobiDB-lite"/>
    </source>
</evidence>
<evidence type="ECO:0008006" key="5">
    <source>
        <dbReference type="Google" id="ProtNLM"/>
    </source>
</evidence>
<feature type="compositionally biased region" description="Basic and acidic residues" evidence="1">
    <location>
        <begin position="218"/>
        <end position="228"/>
    </location>
</feature>
<dbReference type="EMBL" id="ADAS02000039">
    <property type="protein sequence ID" value="OAV94529.1"/>
    <property type="molecule type" value="Genomic_DNA"/>
</dbReference>
<dbReference type="STRING" id="630390.A0A180GQ66"/>
<reference evidence="3" key="4">
    <citation type="submission" date="2025-05" db="UniProtKB">
        <authorList>
            <consortium name="EnsemblFungi"/>
        </authorList>
    </citation>
    <scope>IDENTIFICATION</scope>
    <source>
        <strain evidence="3">isolate 1-1 / race 1 (BBBD)</strain>
    </source>
</reference>
<organism evidence="2">
    <name type="scientific">Puccinia triticina (isolate 1-1 / race 1 (BBBD))</name>
    <name type="common">Brown leaf rust fungus</name>
    <dbReference type="NCBI Taxonomy" id="630390"/>
    <lineage>
        <taxon>Eukaryota</taxon>
        <taxon>Fungi</taxon>
        <taxon>Dikarya</taxon>
        <taxon>Basidiomycota</taxon>
        <taxon>Pucciniomycotina</taxon>
        <taxon>Pucciniomycetes</taxon>
        <taxon>Pucciniales</taxon>
        <taxon>Pucciniaceae</taxon>
        <taxon>Puccinia</taxon>
    </lineage>
</organism>
<protein>
    <recommendedName>
        <fullName evidence="5">hAT-like transposase RNase-H fold domain-containing protein</fullName>
    </recommendedName>
</protein>
<dbReference type="OrthoDB" id="5088237at2759"/>
<dbReference type="VEuPathDB" id="FungiDB:PTTG_26984"/>
<dbReference type="EnsemblFungi" id="PTTG_26984-t43_1">
    <property type="protein sequence ID" value="PTTG_26984-t43_1-p1"/>
    <property type="gene ID" value="PTTG_26984"/>
</dbReference>
<feature type="region of interest" description="Disordered" evidence="1">
    <location>
        <begin position="218"/>
        <end position="241"/>
    </location>
</feature>
<reference evidence="2" key="2">
    <citation type="submission" date="2016-05" db="EMBL/GenBank/DDBJ databases">
        <title>Comparative analysis highlights variable genome content of wheat rusts and divergence of the mating loci.</title>
        <authorList>
            <person name="Cuomo C.A."/>
            <person name="Bakkeren G."/>
            <person name="Szabo L."/>
            <person name="Khalil H."/>
            <person name="Joly D."/>
            <person name="Goldberg J."/>
            <person name="Young S."/>
            <person name="Zeng Q."/>
            <person name="Fellers J."/>
        </authorList>
    </citation>
    <scope>NUCLEOTIDE SEQUENCE [LARGE SCALE GENOMIC DNA]</scope>
    <source>
        <strain evidence="2">1-1 BBBD Race 1</strain>
    </source>
</reference>
<evidence type="ECO:0000313" key="3">
    <source>
        <dbReference type="EnsemblFungi" id="PTTG_26984-t43_1-p1"/>
    </source>
</evidence>
<gene>
    <name evidence="2" type="ORF">PTTG_26984</name>
</gene>
<evidence type="ECO:0000313" key="4">
    <source>
        <dbReference type="Proteomes" id="UP000005240"/>
    </source>
</evidence>
<dbReference type="InterPro" id="IPR012337">
    <property type="entry name" value="RNaseH-like_sf"/>
</dbReference>
<proteinExistence type="predicted"/>
<dbReference type="SUPFAM" id="SSF53098">
    <property type="entry name" value="Ribonuclease H-like"/>
    <property type="match status" value="1"/>
</dbReference>